<gene>
    <name evidence="2" type="ORF">C6N75_27395</name>
</gene>
<dbReference type="RefSeq" id="WP_105871563.1">
    <property type="nucleotide sequence ID" value="NZ_PVLV01000575.1"/>
</dbReference>
<protein>
    <submittedName>
        <fullName evidence="2">Uncharacterized protein</fullName>
    </submittedName>
</protein>
<dbReference type="OrthoDB" id="4328597at2"/>
<sequence>MGWTSEEYGRSHEGGAGAVLADGSEPGPVSVDLGSGGDVHRTSEWWAYTGAFGRPRAAAYRGRCSCGWRGPAYPVDWERLDDGGKLSDLDTSGPYGDWRDHLRAVEARTVPLPEELAELLARLDERLEAVADQAPVAALKAVAAVERMTSRISREAAWAVEEDGLSWEAVGTALGLTAEDARSRLADYLRRG</sequence>
<comment type="caution">
    <text evidence="2">The sequence shown here is derived from an EMBL/GenBank/DDBJ whole genome shotgun (WGS) entry which is preliminary data.</text>
</comment>
<feature type="region of interest" description="Disordered" evidence="1">
    <location>
        <begin position="1"/>
        <end position="36"/>
    </location>
</feature>
<keyword evidence="3" id="KW-1185">Reference proteome</keyword>
<reference evidence="2 3" key="1">
    <citation type="submission" date="2018-03" db="EMBL/GenBank/DDBJ databases">
        <title>Novel Streptomyces sp. from soil.</title>
        <authorList>
            <person name="Tan G.Y.A."/>
            <person name="Lee Z.Y."/>
        </authorList>
    </citation>
    <scope>NUCLEOTIDE SEQUENCE [LARGE SCALE GENOMIC DNA]</scope>
    <source>
        <strain evidence="2 3">ST5x</strain>
    </source>
</reference>
<accession>A0A2S9PNW5</accession>
<dbReference type="Proteomes" id="UP000239322">
    <property type="component" value="Unassembled WGS sequence"/>
</dbReference>
<organism evidence="2 3">
    <name type="scientific">Streptomyces solincola</name>
    <dbReference type="NCBI Taxonomy" id="2100817"/>
    <lineage>
        <taxon>Bacteria</taxon>
        <taxon>Bacillati</taxon>
        <taxon>Actinomycetota</taxon>
        <taxon>Actinomycetes</taxon>
        <taxon>Kitasatosporales</taxon>
        <taxon>Streptomycetaceae</taxon>
        <taxon>Streptomyces</taxon>
    </lineage>
</organism>
<evidence type="ECO:0000313" key="2">
    <source>
        <dbReference type="EMBL" id="PRH76106.1"/>
    </source>
</evidence>
<proteinExistence type="predicted"/>
<evidence type="ECO:0000256" key="1">
    <source>
        <dbReference type="SAM" id="MobiDB-lite"/>
    </source>
</evidence>
<evidence type="ECO:0000313" key="3">
    <source>
        <dbReference type="Proteomes" id="UP000239322"/>
    </source>
</evidence>
<dbReference type="EMBL" id="PVLV01000575">
    <property type="protein sequence ID" value="PRH76106.1"/>
    <property type="molecule type" value="Genomic_DNA"/>
</dbReference>
<name>A0A2S9PNW5_9ACTN</name>
<dbReference type="AlphaFoldDB" id="A0A2S9PNW5"/>